<proteinExistence type="predicted"/>
<evidence type="ECO:0000256" key="9">
    <source>
        <dbReference type="ARBA" id="ARBA00064003"/>
    </source>
</evidence>
<dbReference type="STRING" id="1229727.Ga0080559_TMP1722"/>
<dbReference type="GO" id="GO:0000155">
    <property type="term" value="F:phosphorelay sensor kinase activity"/>
    <property type="evidence" value="ECO:0007669"/>
    <property type="project" value="InterPro"/>
</dbReference>
<keyword evidence="5" id="KW-0547">Nucleotide-binding</keyword>
<dbReference type="PROSITE" id="PS50112">
    <property type="entry name" value="PAS"/>
    <property type="match status" value="1"/>
</dbReference>
<dbReference type="Gene3D" id="3.30.450.20">
    <property type="entry name" value="PAS domain"/>
    <property type="match status" value="1"/>
</dbReference>
<feature type="modified residue" description="4-aspartylphosphate" evidence="11">
    <location>
        <position position="666"/>
    </location>
</feature>
<dbReference type="CDD" id="cd16922">
    <property type="entry name" value="HATPase_EvgS-ArcB-TorS-like"/>
    <property type="match status" value="1"/>
</dbReference>
<dbReference type="SMART" id="SM00091">
    <property type="entry name" value="PAS"/>
    <property type="match status" value="1"/>
</dbReference>
<dbReference type="InterPro" id="IPR011006">
    <property type="entry name" value="CheY-like_superfamily"/>
</dbReference>
<keyword evidence="8" id="KW-0902">Two-component regulatory system</keyword>
<dbReference type="KEGG" id="tpro:Ga0080559_TMP1722"/>
<evidence type="ECO:0000256" key="6">
    <source>
        <dbReference type="ARBA" id="ARBA00022777"/>
    </source>
</evidence>
<organism evidence="18 19">
    <name type="scientific">Salipiger profundus</name>
    <dbReference type="NCBI Taxonomy" id="1229727"/>
    <lineage>
        <taxon>Bacteria</taxon>
        <taxon>Pseudomonadati</taxon>
        <taxon>Pseudomonadota</taxon>
        <taxon>Alphaproteobacteria</taxon>
        <taxon>Rhodobacterales</taxon>
        <taxon>Roseobacteraceae</taxon>
        <taxon>Salipiger</taxon>
    </lineage>
</organism>
<dbReference type="SMART" id="SM00388">
    <property type="entry name" value="HisKA"/>
    <property type="match status" value="1"/>
</dbReference>
<evidence type="ECO:0000256" key="2">
    <source>
        <dbReference type="ARBA" id="ARBA00012438"/>
    </source>
</evidence>
<keyword evidence="4 18" id="KW-0808">Transferase</keyword>
<evidence type="ECO:0000256" key="7">
    <source>
        <dbReference type="ARBA" id="ARBA00022840"/>
    </source>
</evidence>
<dbReference type="CDD" id="cd17546">
    <property type="entry name" value="REC_hyHK_CKI1_RcsC-like"/>
    <property type="match status" value="1"/>
</dbReference>
<dbReference type="PROSITE" id="PS50109">
    <property type="entry name" value="HIS_KIN"/>
    <property type="match status" value="1"/>
</dbReference>
<dbReference type="InterPro" id="IPR001610">
    <property type="entry name" value="PAC"/>
</dbReference>
<dbReference type="InterPro" id="IPR005467">
    <property type="entry name" value="His_kinase_dom"/>
</dbReference>
<evidence type="ECO:0000313" key="19">
    <source>
        <dbReference type="Proteomes" id="UP000186559"/>
    </source>
</evidence>
<dbReference type="FunFam" id="1.10.287.130:FF:000002">
    <property type="entry name" value="Two-component osmosensing histidine kinase"/>
    <property type="match status" value="1"/>
</dbReference>
<feature type="domain" description="Response regulatory" evidence="15">
    <location>
        <begin position="617"/>
        <end position="732"/>
    </location>
</feature>
<evidence type="ECO:0000256" key="4">
    <source>
        <dbReference type="ARBA" id="ARBA00022679"/>
    </source>
</evidence>
<dbReference type="InterPro" id="IPR003661">
    <property type="entry name" value="HisK_dim/P_dom"/>
</dbReference>
<feature type="transmembrane region" description="Helical" evidence="13">
    <location>
        <begin position="33"/>
        <end position="51"/>
    </location>
</feature>
<dbReference type="PROSITE" id="PS50110">
    <property type="entry name" value="RESPONSE_REGULATORY"/>
    <property type="match status" value="1"/>
</dbReference>
<dbReference type="Pfam" id="PF00072">
    <property type="entry name" value="Response_reg"/>
    <property type="match status" value="1"/>
</dbReference>
<dbReference type="InterPro" id="IPR003594">
    <property type="entry name" value="HATPase_dom"/>
</dbReference>
<evidence type="ECO:0000256" key="10">
    <source>
        <dbReference type="ARBA" id="ARBA00068150"/>
    </source>
</evidence>
<evidence type="ECO:0000259" key="16">
    <source>
        <dbReference type="PROSITE" id="PS50112"/>
    </source>
</evidence>
<keyword evidence="6 18" id="KW-0418">Kinase</keyword>
<evidence type="ECO:0000256" key="8">
    <source>
        <dbReference type="ARBA" id="ARBA00023012"/>
    </source>
</evidence>
<dbReference type="CDD" id="cd00130">
    <property type="entry name" value="PAS"/>
    <property type="match status" value="1"/>
</dbReference>
<dbReference type="InterPro" id="IPR000700">
    <property type="entry name" value="PAS-assoc_C"/>
</dbReference>
<dbReference type="SMART" id="SM00086">
    <property type="entry name" value="PAC"/>
    <property type="match status" value="1"/>
</dbReference>
<evidence type="ECO:0000256" key="13">
    <source>
        <dbReference type="SAM" id="Phobius"/>
    </source>
</evidence>
<keyword evidence="13" id="KW-0472">Membrane</keyword>
<dbReference type="FunFam" id="3.30.565.10:FF:000010">
    <property type="entry name" value="Sensor histidine kinase RcsC"/>
    <property type="match status" value="1"/>
</dbReference>
<dbReference type="InterPro" id="IPR000014">
    <property type="entry name" value="PAS"/>
</dbReference>
<feature type="domain" description="PAC" evidence="17">
    <location>
        <begin position="302"/>
        <end position="356"/>
    </location>
</feature>
<evidence type="ECO:0000256" key="1">
    <source>
        <dbReference type="ARBA" id="ARBA00000085"/>
    </source>
</evidence>
<dbReference type="PROSITE" id="PS50113">
    <property type="entry name" value="PAC"/>
    <property type="match status" value="1"/>
</dbReference>
<dbReference type="InterPro" id="IPR004358">
    <property type="entry name" value="Sig_transdc_His_kin-like_C"/>
</dbReference>
<feature type="transmembrane region" description="Helical" evidence="13">
    <location>
        <begin position="90"/>
        <end position="115"/>
    </location>
</feature>
<dbReference type="EC" id="2.7.13.3" evidence="2"/>
<evidence type="ECO:0000259" key="17">
    <source>
        <dbReference type="PROSITE" id="PS50113"/>
    </source>
</evidence>
<dbReference type="Pfam" id="PF00512">
    <property type="entry name" value="HisKA"/>
    <property type="match status" value="1"/>
</dbReference>
<dbReference type="EMBL" id="CP014796">
    <property type="protein sequence ID" value="APX22518.1"/>
    <property type="molecule type" value="Genomic_DNA"/>
</dbReference>
<sequence>MTMTERQSLARFEAENSPEGLLRRYARGRVRHFVPRQIATVAGSLALALLVSLDVAFLAAGLALLGEFIDCAVLYRVPALLDRKVPMRRLYLLSALTAGFQAITIAATVLIAQWTALTGEASLFSFAFLAAAVLNAGVVQRYHPLATNIRNTIYGLTAIAGFGVEMLNGESGEGLVYNAFGLAMLAFIAYVFLRFVDGADRRRFEDSRNLLVGQEALERAIEELRVSQAEARQLALVARHANDAVMLLDSDHRILWVNEGFTRMKGYTPEEVLGQTPTEVLAAPGSDRGQLEDVARTTIAGQSVRYEILNRTKDGREIWVEAAFAPILTPDGGVEKVIVIERDITEAKLRAQELAEARDRAEAGARAKAAFLATMSHEIRTPMNGIIGMSDLLAEEPLSDQQKLYARTMRNSAEALLKIINDILDYSKLEADKLPIVAEPFSLADCIRDAAGILKPQAREKGLFLDICHETPLPALVIGDSGRLRQILINLLANAIKFTSSGGVTVTSRVTPGDAFVDIAVKVADTGIGVAPEGAGRIFERFEQADAETTREHGGTGLGLAISRQLARRMGGDLRLLPPDGPGAAFELTLRLARVDVGAEEAPEPSVQEAESVGPMRLLLVEDNATNRLLVQRYLEGEGIEVTEAEDGGVAVDLAQRLAPDVILMDMSMPVLDGLEATRRIRAAGGPRPWIIALTANAFDSDREACLAAGMDDFLAKPLRKTALLTALAHIPRQGEGEKALGSSAPDGVSGAPTSSDEAPTWKSRQESGTTSGRSTRSSAR</sequence>
<dbReference type="SUPFAM" id="SSF55785">
    <property type="entry name" value="PYP-like sensor domain (PAS domain)"/>
    <property type="match status" value="1"/>
</dbReference>
<protein>
    <recommendedName>
        <fullName evidence="10">Sensory/regulatory protein RpfC</fullName>
        <ecNumber evidence="2">2.7.13.3</ecNumber>
    </recommendedName>
</protein>
<dbReference type="Pfam" id="PF13426">
    <property type="entry name" value="PAS_9"/>
    <property type="match status" value="1"/>
</dbReference>
<evidence type="ECO:0000256" key="3">
    <source>
        <dbReference type="ARBA" id="ARBA00022553"/>
    </source>
</evidence>
<dbReference type="SMART" id="SM00387">
    <property type="entry name" value="HATPase_c"/>
    <property type="match status" value="1"/>
</dbReference>
<evidence type="ECO:0000259" key="14">
    <source>
        <dbReference type="PROSITE" id="PS50109"/>
    </source>
</evidence>
<dbReference type="InterPro" id="IPR036097">
    <property type="entry name" value="HisK_dim/P_sf"/>
</dbReference>
<dbReference type="SUPFAM" id="SSF55874">
    <property type="entry name" value="ATPase domain of HSP90 chaperone/DNA topoisomerase II/histidine kinase"/>
    <property type="match status" value="1"/>
</dbReference>
<keyword evidence="19" id="KW-1185">Reference proteome</keyword>
<accession>A0A1U7D340</accession>
<dbReference type="PANTHER" id="PTHR45339:SF1">
    <property type="entry name" value="HYBRID SIGNAL TRANSDUCTION HISTIDINE KINASE J"/>
    <property type="match status" value="1"/>
</dbReference>
<dbReference type="Gene3D" id="1.10.287.130">
    <property type="match status" value="1"/>
</dbReference>
<evidence type="ECO:0000256" key="11">
    <source>
        <dbReference type="PROSITE-ProRule" id="PRU00169"/>
    </source>
</evidence>
<dbReference type="Proteomes" id="UP000186559">
    <property type="component" value="Chromosome"/>
</dbReference>
<keyword evidence="13" id="KW-0812">Transmembrane</keyword>
<dbReference type="Pfam" id="PF02518">
    <property type="entry name" value="HATPase_c"/>
    <property type="match status" value="1"/>
</dbReference>
<dbReference type="CDD" id="cd00082">
    <property type="entry name" value="HisKA"/>
    <property type="match status" value="1"/>
</dbReference>
<dbReference type="NCBIfam" id="TIGR00229">
    <property type="entry name" value="sensory_box"/>
    <property type="match status" value="1"/>
</dbReference>
<dbReference type="PRINTS" id="PR00344">
    <property type="entry name" value="BCTRLSENSOR"/>
</dbReference>
<feature type="transmembrane region" description="Helical" evidence="13">
    <location>
        <begin position="121"/>
        <end position="139"/>
    </location>
</feature>
<feature type="region of interest" description="Disordered" evidence="12">
    <location>
        <begin position="735"/>
        <end position="781"/>
    </location>
</feature>
<evidence type="ECO:0000256" key="5">
    <source>
        <dbReference type="ARBA" id="ARBA00022741"/>
    </source>
</evidence>
<dbReference type="InterPro" id="IPR001789">
    <property type="entry name" value="Sig_transdc_resp-reg_receiver"/>
</dbReference>
<keyword evidence="13" id="KW-1133">Transmembrane helix</keyword>
<dbReference type="AlphaFoldDB" id="A0A1U7D340"/>
<feature type="transmembrane region" description="Helical" evidence="13">
    <location>
        <begin position="175"/>
        <end position="193"/>
    </location>
</feature>
<dbReference type="SMART" id="SM00448">
    <property type="entry name" value="REC"/>
    <property type="match status" value="1"/>
</dbReference>
<evidence type="ECO:0000313" key="18">
    <source>
        <dbReference type="EMBL" id="APX22518.1"/>
    </source>
</evidence>
<dbReference type="Gene3D" id="3.30.565.10">
    <property type="entry name" value="Histidine kinase-like ATPase, C-terminal domain"/>
    <property type="match status" value="1"/>
</dbReference>
<name>A0A1U7D340_9RHOB</name>
<dbReference type="OrthoDB" id="9801651at2"/>
<keyword evidence="7" id="KW-0067">ATP-binding</keyword>
<evidence type="ECO:0000259" key="15">
    <source>
        <dbReference type="PROSITE" id="PS50110"/>
    </source>
</evidence>
<evidence type="ECO:0000256" key="12">
    <source>
        <dbReference type="SAM" id="MobiDB-lite"/>
    </source>
</evidence>
<dbReference type="InterPro" id="IPR035965">
    <property type="entry name" value="PAS-like_dom_sf"/>
</dbReference>
<comment type="subunit">
    <text evidence="9">At low DSF concentrations, interacts with RpfF.</text>
</comment>
<dbReference type="SUPFAM" id="SSF47384">
    <property type="entry name" value="Homodimeric domain of signal transducing histidine kinase"/>
    <property type="match status" value="1"/>
</dbReference>
<dbReference type="Gene3D" id="3.40.50.2300">
    <property type="match status" value="1"/>
</dbReference>
<dbReference type="GO" id="GO:0005524">
    <property type="term" value="F:ATP binding"/>
    <property type="evidence" value="ECO:0007669"/>
    <property type="project" value="UniProtKB-KW"/>
</dbReference>
<dbReference type="PANTHER" id="PTHR45339">
    <property type="entry name" value="HYBRID SIGNAL TRANSDUCTION HISTIDINE KINASE J"/>
    <property type="match status" value="1"/>
</dbReference>
<feature type="transmembrane region" description="Helical" evidence="13">
    <location>
        <begin position="57"/>
        <end position="78"/>
    </location>
</feature>
<reference evidence="18 19" key="1">
    <citation type="submission" date="2016-03" db="EMBL/GenBank/DDBJ databases">
        <title>Deep-sea bacteria in the southern Pacific.</title>
        <authorList>
            <person name="Tang K."/>
        </authorList>
    </citation>
    <scope>NUCLEOTIDE SEQUENCE [LARGE SCALE GENOMIC DNA]</scope>
    <source>
        <strain evidence="18 19">JLT2016</strain>
    </source>
</reference>
<feature type="compositionally biased region" description="Low complexity" evidence="12">
    <location>
        <begin position="768"/>
        <end position="781"/>
    </location>
</feature>
<feature type="domain" description="PAS" evidence="16">
    <location>
        <begin position="230"/>
        <end position="276"/>
    </location>
</feature>
<dbReference type="SUPFAM" id="SSF52172">
    <property type="entry name" value="CheY-like"/>
    <property type="match status" value="1"/>
</dbReference>
<keyword evidence="3 11" id="KW-0597">Phosphoprotein</keyword>
<comment type="catalytic activity">
    <reaction evidence="1">
        <text>ATP + protein L-histidine = ADP + protein N-phospho-L-histidine.</text>
        <dbReference type="EC" id="2.7.13.3"/>
    </reaction>
</comment>
<gene>
    <name evidence="18" type="ORF">Ga0080559_TMP1722</name>
</gene>
<dbReference type="InterPro" id="IPR036890">
    <property type="entry name" value="HATPase_C_sf"/>
</dbReference>
<feature type="domain" description="Histidine kinase" evidence="14">
    <location>
        <begin position="374"/>
        <end position="594"/>
    </location>
</feature>